<dbReference type="EMBL" id="JAHWGI010001444">
    <property type="protein sequence ID" value="KAK3933309.1"/>
    <property type="molecule type" value="Genomic_DNA"/>
</dbReference>
<reference evidence="2" key="2">
    <citation type="journal article" date="2023" name="BMC Genomics">
        <title>Pest status, molecular evolution, and epigenetic factors derived from the genome assembly of Frankliniella fusca, a thysanopteran phytovirus vector.</title>
        <authorList>
            <person name="Catto M.A."/>
            <person name="Labadie P.E."/>
            <person name="Jacobson A.L."/>
            <person name="Kennedy G.G."/>
            <person name="Srinivasan R."/>
            <person name="Hunt B.G."/>
        </authorList>
    </citation>
    <scope>NUCLEOTIDE SEQUENCE</scope>
    <source>
        <strain evidence="2">PL_HMW_Pooled</strain>
    </source>
</reference>
<gene>
    <name evidence="2" type="ORF">KUF71_009064</name>
    <name evidence="3" type="ORF">KUF71_017897</name>
</gene>
<dbReference type="EMBL" id="JAHWGI010001430">
    <property type="protein sequence ID" value="KAK3931845.1"/>
    <property type="molecule type" value="Genomic_DNA"/>
</dbReference>
<feature type="region of interest" description="Disordered" evidence="1">
    <location>
        <begin position="179"/>
        <end position="201"/>
    </location>
</feature>
<name>A0AAE1I3U9_9NEOP</name>
<reference evidence="2" key="1">
    <citation type="submission" date="2021-07" db="EMBL/GenBank/DDBJ databases">
        <authorList>
            <person name="Catto M.A."/>
            <person name="Jacobson A."/>
            <person name="Kennedy G."/>
            <person name="Labadie P."/>
            <person name="Hunt B.G."/>
            <person name="Srinivasan R."/>
        </authorList>
    </citation>
    <scope>NUCLEOTIDE SEQUENCE</scope>
    <source>
        <strain evidence="2">PL_HMW_Pooled</strain>
        <tissue evidence="2">Head</tissue>
    </source>
</reference>
<sequence>MGDIDIPRKRVCRIETPKSFKSNGKDSSTPVRKTGVSKDLRKFFPDVDAVPSPCVPSTTKVKISVPARFNFMKMSFISFLERTGRRRSIFPDGVAKCVDDCQYCSKTNTVTVTFKSADIAISMRQLGKMTFMNNSIEFLNVDEEENNHSVHEDATLLDVGLSDDESDSDVQKLCAIDDEDDDETWNGPNDNGVIDDGKNDDEMCDGPNYNGVIDDGKNNDEILDGLNNGIINDELVHKLSQSFHDATIADMNNNDKPVTPAFDISADLHARSLIVSNLTEGFPLDFLRYTLHNMIVKEGLCSQETDSILVVSEETEDKALVECSETYFADFLLNKKKILCMGRELSLAPEINQAAETEHTVCLTNIKNDVPVDFLRFTLNSILEKDGVGTKGIDSILKISLENGTAVVQVTEEKFVHSLLMKKSFPFMGENVSIIAHNYPITKVLLKNLRKGFDLDYLRYTLKIMFEKEQNVFSNDMDPISVISTVEGGAEVLVELSEEKFAKFLIMKKRFPFMGGEVDIVAAAAEQQLNPAEESLALSLRSQVNNKIFLTNLDEDCPTDFLHFTLNSILEKDGVCTKGMDCIVEVSLENGVAVVELTADKFKEYLLMKKSFPFMGRSVCVNCEISENHSDSFVSLVNETIHSNDHAVGCRSDWTLYSQTVLLKLMLENRHLLQSSSTHRRGDGFKKVISSLLESELSYGERALRKRIKALPLEPPAELEKAAHVYTNFMSSKEDVDTQIRALTVMIPTLKSMDNPPKKTIGLSAGNKIVEQFIVVPSDFTQSDVTSKFSYKSDKLLIAEYYRLKTKFEDSKHRSAEVYGEILKVMHQKGYSHLSAKDLPRRMSTLASEFRMRKDRLKNTGNSSSDRNWVYWDDMELIWEGSVVHDPQKTRSMGSSHETEMRMGSGTVKVPSNAASKFLEPIKIVPRNNRAVRIEDMNSNIREMIQIMKKKMDS</sequence>
<proteinExistence type="predicted"/>
<evidence type="ECO:0000256" key="1">
    <source>
        <dbReference type="SAM" id="MobiDB-lite"/>
    </source>
</evidence>
<dbReference type="AlphaFoldDB" id="A0AAE1I3U9"/>
<evidence type="ECO:0000313" key="3">
    <source>
        <dbReference type="EMBL" id="KAK3933309.1"/>
    </source>
</evidence>
<evidence type="ECO:0000313" key="4">
    <source>
        <dbReference type="Proteomes" id="UP001219518"/>
    </source>
</evidence>
<comment type="caution">
    <text evidence="2">The sequence shown here is derived from an EMBL/GenBank/DDBJ whole genome shotgun (WGS) entry which is preliminary data.</text>
</comment>
<protein>
    <submittedName>
        <fullName evidence="2">Fructose-bisphosphate aldolase class 1</fullName>
    </submittedName>
</protein>
<dbReference type="Proteomes" id="UP001219518">
    <property type="component" value="Unassembled WGS sequence"/>
</dbReference>
<keyword evidence="4" id="KW-1185">Reference proteome</keyword>
<organism evidence="2 4">
    <name type="scientific">Frankliniella fusca</name>
    <dbReference type="NCBI Taxonomy" id="407009"/>
    <lineage>
        <taxon>Eukaryota</taxon>
        <taxon>Metazoa</taxon>
        <taxon>Ecdysozoa</taxon>
        <taxon>Arthropoda</taxon>
        <taxon>Hexapoda</taxon>
        <taxon>Insecta</taxon>
        <taxon>Pterygota</taxon>
        <taxon>Neoptera</taxon>
        <taxon>Paraneoptera</taxon>
        <taxon>Thysanoptera</taxon>
        <taxon>Terebrantia</taxon>
        <taxon>Thripoidea</taxon>
        <taxon>Thripidae</taxon>
        <taxon>Frankliniella</taxon>
    </lineage>
</organism>
<accession>A0AAE1I3U9</accession>
<evidence type="ECO:0000313" key="2">
    <source>
        <dbReference type="EMBL" id="KAK3931845.1"/>
    </source>
</evidence>